<gene>
    <name evidence="2" type="ORF">MRATA1EN1_LOCUS3901</name>
</gene>
<feature type="region of interest" description="Disordered" evidence="1">
    <location>
        <begin position="1"/>
        <end position="25"/>
    </location>
</feature>
<reference evidence="2" key="1">
    <citation type="submission" date="2023-04" db="EMBL/GenBank/DDBJ databases">
        <authorList>
            <consortium name="ELIXIR-Norway"/>
        </authorList>
    </citation>
    <scope>NUCLEOTIDE SEQUENCE [LARGE SCALE GENOMIC DNA]</scope>
</reference>
<proteinExistence type="predicted"/>
<evidence type="ECO:0000313" key="2">
    <source>
        <dbReference type="EMBL" id="CAI9154939.1"/>
    </source>
</evidence>
<accession>A0ABN8Y011</accession>
<dbReference type="Proteomes" id="UP001176941">
    <property type="component" value="Chromosome 12"/>
</dbReference>
<dbReference type="EMBL" id="OX459948">
    <property type="protein sequence ID" value="CAI9154939.1"/>
    <property type="molecule type" value="Genomic_DNA"/>
</dbReference>
<protein>
    <submittedName>
        <fullName evidence="2">Uncharacterized protein</fullName>
    </submittedName>
</protein>
<sequence>MTGQCQSTTHVSPRQALPRGSSGPPLLALSWVEPAAPGALSREGQLGLGPGHQSRTVRVWSAHGACEQLLSPPRLPPFRHPEVEVTVSHDGVQLTREKLGKDSWRY</sequence>
<evidence type="ECO:0000256" key="1">
    <source>
        <dbReference type="SAM" id="MobiDB-lite"/>
    </source>
</evidence>
<evidence type="ECO:0000313" key="3">
    <source>
        <dbReference type="Proteomes" id="UP001176941"/>
    </source>
</evidence>
<name>A0ABN8Y011_RANTA</name>
<keyword evidence="3" id="KW-1185">Reference proteome</keyword>
<feature type="compositionally biased region" description="Polar residues" evidence="1">
    <location>
        <begin position="1"/>
        <end position="12"/>
    </location>
</feature>
<organism evidence="2 3">
    <name type="scientific">Rangifer tarandus platyrhynchus</name>
    <name type="common">Svalbard reindeer</name>
    <dbReference type="NCBI Taxonomy" id="3082113"/>
    <lineage>
        <taxon>Eukaryota</taxon>
        <taxon>Metazoa</taxon>
        <taxon>Chordata</taxon>
        <taxon>Craniata</taxon>
        <taxon>Vertebrata</taxon>
        <taxon>Euteleostomi</taxon>
        <taxon>Mammalia</taxon>
        <taxon>Eutheria</taxon>
        <taxon>Laurasiatheria</taxon>
        <taxon>Artiodactyla</taxon>
        <taxon>Ruminantia</taxon>
        <taxon>Pecora</taxon>
        <taxon>Cervidae</taxon>
        <taxon>Odocoileinae</taxon>
        <taxon>Rangifer</taxon>
    </lineage>
</organism>